<protein>
    <recommendedName>
        <fullName evidence="4">Hydrophobin</fullName>
    </recommendedName>
</protein>
<feature type="chain" id="PRO_5044155092" description="Hydrophobin" evidence="1">
    <location>
        <begin position="17"/>
        <end position="184"/>
    </location>
</feature>
<dbReference type="OrthoDB" id="4407613at2759"/>
<name>A0A8H4GYM6_9EURO</name>
<evidence type="ECO:0000313" key="3">
    <source>
        <dbReference type="Proteomes" id="UP000653565"/>
    </source>
</evidence>
<reference evidence="2" key="1">
    <citation type="journal article" date="2020" name="bioRxiv">
        <title>Genomic and phenotypic heterogeneity of clinical isolates of the human pathogens Aspergillus fumigatus, Aspergillus lentulus and Aspergillus fumigatiaffinis.</title>
        <authorList>
            <person name="dos Santos R.A.C."/>
            <person name="Steenwyk J.L."/>
            <person name="Rivero-Menendez O."/>
            <person name="Mead M.E."/>
            <person name="Silva L.P."/>
            <person name="Bastos R.W."/>
            <person name="Alastruey-Izquierdo A."/>
            <person name="Goldman G.H."/>
            <person name="Rokas A."/>
        </authorList>
    </citation>
    <scope>NUCLEOTIDE SEQUENCE</scope>
    <source>
        <strain evidence="2">CNM-CM6805</strain>
    </source>
</reference>
<sequence length="184" mass="20000">MKSILVLLPIITLAVAQNLDSCSGSATCCAGVTPYSALPEDILTEYGVRPNPNANICGNGTAVADQFDVEVCKSVDHTLQCCDPRQPDVQLAIRYDKLIEIPRDTLDMKLLDYAQLRLYGTLEMGKIKSQKSGHLLSIIFATDTENKGEEPVRMAEAVLAHPGPVIVRLGALERFDDEVPDATD</sequence>
<evidence type="ECO:0008006" key="4">
    <source>
        <dbReference type="Google" id="ProtNLM"/>
    </source>
</evidence>
<keyword evidence="1" id="KW-0732">Signal</keyword>
<gene>
    <name evidence="2" type="ORF">CNMCM6805_000497</name>
</gene>
<comment type="caution">
    <text evidence="2">The sequence shown here is derived from an EMBL/GenBank/DDBJ whole genome shotgun (WGS) entry which is preliminary data.</text>
</comment>
<proteinExistence type="predicted"/>
<dbReference type="AlphaFoldDB" id="A0A8H4GYM6"/>
<evidence type="ECO:0000313" key="2">
    <source>
        <dbReference type="EMBL" id="KAF4230974.1"/>
    </source>
</evidence>
<feature type="signal peptide" evidence="1">
    <location>
        <begin position="1"/>
        <end position="16"/>
    </location>
</feature>
<dbReference type="Proteomes" id="UP000653565">
    <property type="component" value="Unassembled WGS sequence"/>
</dbReference>
<evidence type="ECO:0000256" key="1">
    <source>
        <dbReference type="SAM" id="SignalP"/>
    </source>
</evidence>
<reference evidence="2" key="2">
    <citation type="submission" date="2020-04" db="EMBL/GenBank/DDBJ databases">
        <authorList>
            <person name="Santos R.A.C."/>
            <person name="Steenwyk J.L."/>
            <person name="Rivero-Menendez O."/>
            <person name="Mead M.E."/>
            <person name="Silva L.P."/>
            <person name="Bastos R.W."/>
            <person name="Alastruey-Izquierdo A."/>
            <person name="Goldman G.H."/>
            <person name="Rokas A."/>
        </authorList>
    </citation>
    <scope>NUCLEOTIDE SEQUENCE</scope>
    <source>
        <strain evidence="2">CNM-CM6805</strain>
    </source>
</reference>
<dbReference type="EMBL" id="JAAAPX010000110">
    <property type="protein sequence ID" value="KAF4230974.1"/>
    <property type="molecule type" value="Genomic_DNA"/>
</dbReference>
<accession>A0A8H4GYM6</accession>
<keyword evidence="3" id="KW-1185">Reference proteome</keyword>
<organism evidence="2 3">
    <name type="scientific">Aspergillus fumigatiaffinis</name>
    <dbReference type="NCBI Taxonomy" id="340414"/>
    <lineage>
        <taxon>Eukaryota</taxon>
        <taxon>Fungi</taxon>
        <taxon>Dikarya</taxon>
        <taxon>Ascomycota</taxon>
        <taxon>Pezizomycotina</taxon>
        <taxon>Eurotiomycetes</taxon>
        <taxon>Eurotiomycetidae</taxon>
        <taxon>Eurotiales</taxon>
        <taxon>Aspergillaceae</taxon>
        <taxon>Aspergillus</taxon>
        <taxon>Aspergillus subgen. Fumigati</taxon>
    </lineage>
</organism>